<proteinExistence type="predicted"/>
<dbReference type="Gene3D" id="3.40.50.1000">
    <property type="entry name" value="HAD superfamily/HAD-like"/>
    <property type="match status" value="1"/>
</dbReference>
<name>A0A1F4XK14_9BACT</name>
<reference evidence="1 2" key="1">
    <citation type="journal article" date="2016" name="Nat. Commun.">
        <title>Thousands of microbial genomes shed light on interconnected biogeochemical processes in an aquifer system.</title>
        <authorList>
            <person name="Anantharaman K."/>
            <person name="Brown C.T."/>
            <person name="Hug L.A."/>
            <person name="Sharon I."/>
            <person name="Castelle C.J."/>
            <person name="Probst A.J."/>
            <person name="Thomas B.C."/>
            <person name="Singh A."/>
            <person name="Wilkins M.J."/>
            <person name="Karaoz U."/>
            <person name="Brodie E.L."/>
            <person name="Williams K.H."/>
            <person name="Hubbard S.S."/>
            <person name="Banfield J.F."/>
        </authorList>
    </citation>
    <scope>NUCLEOTIDE SEQUENCE [LARGE SCALE GENOMIC DNA]</scope>
</reference>
<dbReference type="SUPFAM" id="SSF56784">
    <property type="entry name" value="HAD-like"/>
    <property type="match status" value="1"/>
</dbReference>
<gene>
    <name evidence="1" type="ORF">A2V81_02710</name>
</gene>
<evidence type="ECO:0008006" key="3">
    <source>
        <dbReference type="Google" id="ProtNLM"/>
    </source>
</evidence>
<dbReference type="InterPro" id="IPR023214">
    <property type="entry name" value="HAD_sf"/>
</dbReference>
<dbReference type="EMBL" id="MEWR01000011">
    <property type="protein sequence ID" value="OGC82042.1"/>
    <property type="molecule type" value="Genomic_DNA"/>
</dbReference>
<dbReference type="Pfam" id="PF00702">
    <property type="entry name" value="Hydrolase"/>
    <property type="match status" value="1"/>
</dbReference>
<sequence>MDALVKVEADREGISSEKIRHFLATFFQGKTRDADCYLDQFTDIDIERIRALTRKRLRSLLVDIDACIAPAYDEILPQNLQKIEELLDEGVRIGIYSNCKALDRLNPLFELGIPFYDGHLAKPQAEGFLAACRTFDFDPKETWMVGENPNTDGGAVNVLEGMIFVKPIPDNLSKLSLAKRIRLPFQVLFRNLAIYATLRDNDTIIRSHHLHTIQ</sequence>
<accession>A0A1F4XK14</accession>
<dbReference type="Proteomes" id="UP000177614">
    <property type="component" value="Unassembled WGS sequence"/>
</dbReference>
<dbReference type="InterPro" id="IPR036412">
    <property type="entry name" value="HAD-like_sf"/>
</dbReference>
<protein>
    <recommendedName>
        <fullName evidence="3">HAD family hydrolase</fullName>
    </recommendedName>
</protein>
<comment type="caution">
    <text evidence="1">The sequence shown here is derived from an EMBL/GenBank/DDBJ whole genome shotgun (WGS) entry which is preliminary data.</text>
</comment>
<evidence type="ECO:0000313" key="1">
    <source>
        <dbReference type="EMBL" id="OGC82042.1"/>
    </source>
</evidence>
<dbReference type="AlphaFoldDB" id="A0A1F4XK14"/>
<evidence type="ECO:0000313" key="2">
    <source>
        <dbReference type="Proteomes" id="UP000177614"/>
    </source>
</evidence>
<organism evidence="1 2">
    <name type="scientific">Candidatus Abawacabacteria bacterium RBG_16_42_10</name>
    <dbReference type="NCBI Taxonomy" id="1817814"/>
    <lineage>
        <taxon>Bacteria</taxon>
        <taxon>Candidatus Abawacaibacteriota</taxon>
    </lineage>
</organism>
<dbReference type="STRING" id="1817814.A2V81_02710"/>